<dbReference type="EMBL" id="CP002039">
    <property type="protein sequence ID" value="ADJ62807.1"/>
    <property type="molecule type" value="Genomic_DNA"/>
</dbReference>
<name>D8INY7_HERSS</name>
<dbReference type="KEGG" id="hse:Hsero_1291"/>
<organism evidence="1 2">
    <name type="scientific">Herbaspirillum seropedicae (strain SmR1)</name>
    <dbReference type="NCBI Taxonomy" id="757424"/>
    <lineage>
        <taxon>Bacteria</taxon>
        <taxon>Pseudomonadati</taxon>
        <taxon>Pseudomonadota</taxon>
        <taxon>Betaproteobacteria</taxon>
        <taxon>Burkholderiales</taxon>
        <taxon>Oxalobacteraceae</taxon>
        <taxon>Herbaspirillum</taxon>
    </lineage>
</organism>
<reference evidence="1 2" key="1">
    <citation type="submission" date="2010-04" db="EMBL/GenBank/DDBJ databases">
        <title>The genome of Herbaspirillum seropedicae SmR1, an endophytic, nitrogen-fixing, plant-growth promoting beta-Proteobacteria.</title>
        <authorList>
            <person name="Pedrosa F.O."/>
            <person name="Monteiro R.A."/>
            <person name="Wassem R."/>
            <person name="Cruz L.M."/>
            <person name="Ayub R.A."/>
            <person name="Colauto N.B."/>
            <person name="Fernandez M.A."/>
            <person name="Fungaro M.H.P."/>
            <person name="Grisard E.C."/>
            <person name="Hungria M."/>
            <person name="Madeira H.M.F."/>
            <person name="Nodari R.O."/>
            <person name="Osaku C.A."/>
            <person name="Petzl-Erler M.L."/>
            <person name="Terenzi H."/>
            <person name="Vieira L.G.E."/>
            <person name="Almeida M.I.M."/>
            <person name="Alves L.R."/>
            <person name="Arantes O.M.N."/>
            <person name="Balsanelli E."/>
            <person name="Barcellos F.G."/>
            <person name="Baura V.A."/>
            <person name="Binde D.R."/>
            <person name="Campo R.J."/>
            <person name="Chubatsu L.S."/>
            <person name="Chueire L.M.O."/>
            <person name="Ciferri R.R."/>
            <person name="Correa L.C."/>
            <person name="da Conceicao Silva J.L."/>
            <person name="Dabul A.N.G."/>
            <person name="Dambros B.P."/>
            <person name="Faoro H."/>
            <person name="Favetti A."/>
            <person name="Friedermann G."/>
            <person name="Furlaneto M.C."/>
            <person name="Gasques L.S."/>
            <person name="Gimenes C.C.T."/>
            <person name="Gioppo N.M.R."/>
            <person name="Glienke-Blanco C."/>
            <person name="Godoy L.P."/>
            <person name="Guerra M.P."/>
            <person name="Karp S."/>
            <person name="Kava-Cordeiro V."/>
            <person name="Margarido V.P."/>
            <person name="Mathioni S.M."/>
            <person name="Menck-Soares M.A."/>
            <person name="Murace N.K."/>
            <person name="Nicolas M.F."/>
            <person name="Oliveira C.E.C."/>
            <person name="Pagnan N.A.B."/>
            <person name="Pamphile J.A."/>
            <person name="Patussi E.V."/>
            <person name="Pereira L.F.P."/>
            <person name="Pereira-Ferrari L."/>
            <person name="Pinto F.G.S."/>
            <person name="Precoma C."/>
            <person name="Prioli A.J."/>
            <person name="Prioli S.M.A.P."/>
            <person name="Raittz R.T."/>
            <person name="Ramos H.J.O."/>
            <person name="Ribeiro E.M.S.F."/>
            <person name="Rigo L.U."/>
            <person name="Rocha C.L.M.S.C."/>
            <person name="Rocha S.N."/>
            <person name="Santos K."/>
            <person name="Satori D."/>
            <person name="Silva A.G."/>
            <person name="Simao R.C.G."/>
            <person name="Soares M.A.M."/>
            <person name="Souza E.M."/>
            <person name="Steffens M.B.R."/>
            <person name="Steindel M."/>
            <person name="Tadra-Sfeir M.Z."/>
            <person name="Takahashi E.K."/>
            <person name="Torres R.A."/>
            <person name="Valle J.S."/>
            <person name="Vernal J.I."/>
            <person name="Vilas-Boas L.A."/>
            <person name="Watanabe M.A.E."/>
            <person name="Weiss V.A."/>
            <person name="Yates M.A."/>
            <person name="Souza E.M."/>
        </authorList>
    </citation>
    <scope>NUCLEOTIDE SEQUENCE [LARGE SCALE GENOMIC DNA]</scope>
    <source>
        <strain evidence="1 2">SmR1</strain>
    </source>
</reference>
<protein>
    <submittedName>
        <fullName evidence="1">Uncharacterized protein</fullName>
    </submittedName>
</protein>
<dbReference type="AlphaFoldDB" id="D8INY7"/>
<sequence length="83" mass="9300">MTTPVLHSGFDELDHQRTTCSQASLRMRAGNLARDGAVWSEADKLVLSLMRRCAASSGPLAHEAQRFTINQQMLFRTISHSRE</sequence>
<gene>
    <name evidence="1" type="ordered locus">Hsero_1291</name>
</gene>
<dbReference type="HOGENOM" id="CLU_2537947_0_0_4"/>
<keyword evidence="2" id="KW-1185">Reference proteome</keyword>
<accession>D8INY7</accession>
<evidence type="ECO:0000313" key="2">
    <source>
        <dbReference type="Proteomes" id="UP000000329"/>
    </source>
</evidence>
<dbReference type="Proteomes" id="UP000000329">
    <property type="component" value="Chromosome"/>
</dbReference>
<dbReference type="STRING" id="757424.Hsero_1291"/>
<evidence type="ECO:0000313" key="1">
    <source>
        <dbReference type="EMBL" id="ADJ62807.1"/>
    </source>
</evidence>
<proteinExistence type="predicted"/>